<dbReference type="InterPro" id="IPR057326">
    <property type="entry name" value="KR_dom"/>
</dbReference>
<dbReference type="PANTHER" id="PTHR43477:SF1">
    <property type="entry name" value="DIHYDROANTICAPSIN 7-DEHYDROGENASE"/>
    <property type="match status" value="1"/>
</dbReference>
<organism evidence="4">
    <name type="scientific">freshwater metagenome</name>
    <dbReference type="NCBI Taxonomy" id="449393"/>
    <lineage>
        <taxon>unclassified sequences</taxon>
        <taxon>metagenomes</taxon>
        <taxon>ecological metagenomes</taxon>
    </lineage>
</organism>
<name>A0A6J5YR46_9ZZZZ</name>
<sequence>MKVVVVTGALGGIGLETSKLFKERGYTVIGTDFADSTDSTFEKFFQGSITDETMWKEIQGYISQKHGHLDVLVNIAGRNYLDQIENAKLAEWRDMFEVNVIGMVTSIKYVSSLLKKSKQGAIVNMSSISAQIGSDGYAAYCATKGAVDSLTKSLALELAPEVRVNAIAPGWIETPFTLDGLQKSSDPVAYRKQVESMHALNRVGLPAEIAKSIFWISSEESSFMTGSVVVVDGGYIVKN</sequence>
<evidence type="ECO:0000256" key="1">
    <source>
        <dbReference type="ARBA" id="ARBA00006484"/>
    </source>
</evidence>
<dbReference type="InterPro" id="IPR036291">
    <property type="entry name" value="NAD(P)-bd_dom_sf"/>
</dbReference>
<proteinExistence type="inferred from homology"/>
<dbReference type="PANTHER" id="PTHR43477">
    <property type="entry name" value="DIHYDROANTICAPSIN 7-DEHYDROGENASE"/>
    <property type="match status" value="1"/>
</dbReference>
<dbReference type="AlphaFoldDB" id="A0A6J5YR46"/>
<protein>
    <submittedName>
        <fullName evidence="4">Unannotated protein</fullName>
    </submittedName>
</protein>
<comment type="similarity">
    <text evidence="1">Belongs to the short-chain dehydrogenases/reductases (SDR) family.</text>
</comment>
<dbReference type="Pfam" id="PF13561">
    <property type="entry name" value="adh_short_C2"/>
    <property type="match status" value="1"/>
</dbReference>
<dbReference type="PROSITE" id="PS00061">
    <property type="entry name" value="ADH_SHORT"/>
    <property type="match status" value="1"/>
</dbReference>
<evidence type="ECO:0000313" key="4">
    <source>
        <dbReference type="EMBL" id="CAB4332955.1"/>
    </source>
</evidence>
<dbReference type="PRINTS" id="PR00081">
    <property type="entry name" value="GDHRDH"/>
</dbReference>
<dbReference type="EMBL" id="CAESAB010000008">
    <property type="protein sequence ID" value="CAB4332955.1"/>
    <property type="molecule type" value="Genomic_DNA"/>
</dbReference>
<keyword evidence="2" id="KW-0560">Oxidoreductase</keyword>
<dbReference type="InterPro" id="IPR020904">
    <property type="entry name" value="Sc_DH/Rdtase_CS"/>
</dbReference>
<dbReference type="PRINTS" id="PR00080">
    <property type="entry name" value="SDRFAMILY"/>
</dbReference>
<evidence type="ECO:0000256" key="2">
    <source>
        <dbReference type="ARBA" id="ARBA00023002"/>
    </source>
</evidence>
<gene>
    <name evidence="4" type="ORF">UFOPK3820_00341</name>
</gene>
<dbReference type="GO" id="GO:0016491">
    <property type="term" value="F:oxidoreductase activity"/>
    <property type="evidence" value="ECO:0007669"/>
    <property type="project" value="UniProtKB-KW"/>
</dbReference>
<reference evidence="4" key="1">
    <citation type="submission" date="2020-05" db="EMBL/GenBank/DDBJ databases">
        <authorList>
            <person name="Chiriac C."/>
            <person name="Salcher M."/>
            <person name="Ghai R."/>
            <person name="Kavagutti S V."/>
        </authorList>
    </citation>
    <scope>NUCLEOTIDE SEQUENCE</scope>
</reference>
<dbReference type="InterPro" id="IPR051122">
    <property type="entry name" value="SDR_DHRS6-like"/>
</dbReference>
<dbReference type="SUPFAM" id="SSF51735">
    <property type="entry name" value="NAD(P)-binding Rossmann-fold domains"/>
    <property type="match status" value="1"/>
</dbReference>
<accession>A0A6J5YR46</accession>
<feature type="domain" description="Ketoreductase" evidence="3">
    <location>
        <begin position="2"/>
        <end position="174"/>
    </location>
</feature>
<evidence type="ECO:0000259" key="3">
    <source>
        <dbReference type="SMART" id="SM00822"/>
    </source>
</evidence>
<dbReference type="Gene3D" id="3.40.50.720">
    <property type="entry name" value="NAD(P)-binding Rossmann-like Domain"/>
    <property type="match status" value="1"/>
</dbReference>
<dbReference type="SMART" id="SM00822">
    <property type="entry name" value="PKS_KR"/>
    <property type="match status" value="1"/>
</dbReference>
<dbReference type="InterPro" id="IPR002347">
    <property type="entry name" value="SDR_fam"/>
</dbReference>
<dbReference type="CDD" id="cd05233">
    <property type="entry name" value="SDR_c"/>
    <property type="match status" value="1"/>
</dbReference>
<dbReference type="FunFam" id="3.40.50.720:FF:000084">
    <property type="entry name" value="Short-chain dehydrogenase reductase"/>
    <property type="match status" value="1"/>
</dbReference>